<feature type="transmembrane region" description="Helical" evidence="1">
    <location>
        <begin position="130"/>
        <end position="152"/>
    </location>
</feature>
<dbReference type="EMBL" id="LAZR01000839">
    <property type="protein sequence ID" value="KKN56556.1"/>
    <property type="molecule type" value="Genomic_DNA"/>
</dbReference>
<reference evidence="2" key="1">
    <citation type="journal article" date="2015" name="Nature">
        <title>Complex archaea that bridge the gap between prokaryotes and eukaryotes.</title>
        <authorList>
            <person name="Spang A."/>
            <person name="Saw J.H."/>
            <person name="Jorgensen S.L."/>
            <person name="Zaremba-Niedzwiedzka K."/>
            <person name="Martijn J."/>
            <person name="Lind A.E."/>
            <person name="van Eijk R."/>
            <person name="Schleper C."/>
            <person name="Guy L."/>
            <person name="Ettema T.J."/>
        </authorList>
    </citation>
    <scope>NUCLEOTIDE SEQUENCE</scope>
</reference>
<keyword evidence="1" id="KW-0812">Transmembrane</keyword>
<organism evidence="2">
    <name type="scientific">marine sediment metagenome</name>
    <dbReference type="NCBI Taxonomy" id="412755"/>
    <lineage>
        <taxon>unclassified sequences</taxon>
        <taxon>metagenomes</taxon>
        <taxon>ecological metagenomes</taxon>
    </lineage>
</organism>
<comment type="caution">
    <text evidence="2">The sequence shown here is derived from an EMBL/GenBank/DDBJ whole genome shotgun (WGS) entry which is preliminary data.</text>
</comment>
<keyword evidence="1" id="KW-0472">Membrane</keyword>
<gene>
    <name evidence="2" type="ORF">LCGC14_0571340</name>
</gene>
<proteinExistence type="predicted"/>
<evidence type="ECO:0000256" key="1">
    <source>
        <dbReference type="SAM" id="Phobius"/>
    </source>
</evidence>
<keyword evidence="1" id="KW-1133">Transmembrane helix</keyword>
<evidence type="ECO:0000313" key="2">
    <source>
        <dbReference type="EMBL" id="KKN56556.1"/>
    </source>
</evidence>
<sequence length="160" mass="17140">MNNRAEQGVMGVLLMVFILLVLGAIFLEASAQNLGFFRNTVEVTNASITLGLADVNVSAPGQAFQGTITIFNATDNPVGEEFFHLNNNQIVDSSLTWTIGANNATMASEVITISFTSEPEGFSKDSGSRAMGGIILILFAISVVIVSIVPVLREKFLELR</sequence>
<accession>A0A0F9U5H8</accession>
<protein>
    <submittedName>
        <fullName evidence="2">Uncharacterized protein</fullName>
    </submittedName>
</protein>
<name>A0A0F9U5H8_9ZZZZ</name>
<dbReference type="AlphaFoldDB" id="A0A0F9U5H8"/>